<dbReference type="GO" id="GO:0005886">
    <property type="term" value="C:plasma membrane"/>
    <property type="evidence" value="ECO:0007669"/>
    <property type="project" value="TreeGrafter"/>
</dbReference>
<dbReference type="CDD" id="cd00099">
    <property type="entry name" value="IgV"/>
    <property type="match status" value="1"/>
</dbReference>
<dbReference type="PANTHER" id="PTHR23268:SF102">
    <property type="entry name" value="IMMUNOGLOBULIN V-SET DOMAIN-CONTAINING PROTEIN"/>
    <property type="match status" value="1"/>
</dbReference>
<dbReference type="Ensembl" id="ENSPMGT00000002153.1">
    <property type="protein sequence ID" value="ENSPMGP00000002023.1"/>
    <property type="gene ID" value="ENSPMGG00000001822.1"/>
</dbReference>
<dbReference type="SUPFAM" id="SSF48726">
    <property type="entry name" value="Immunoglobulin"/>
    <property type="match status" value="1"/>
</dbReference>
<keyword evidence="1" id="KW-0732">Signal</keyword>
<reference evidence="4" key="2">
    <citation type="submission" date="2025-09" db="UniProtKB">
        <authorList>
            <consortium name="Ensembl"/>
        </authorList>
    </citation>
    <scope>IDENTIFICATION</scope>
</reference>
<sequence>MLQQLWSCFWKSLYDQIHQTPRYLIKFTENSTKNELNCSNTIPSYDLTSWYKQDKDGTITLLGYMNLKYLTIEDAFKDKININGDGSSKTSLSISNLTVEDSGVYYCAPSMHSGITSLVSYQKLTSFKLVLEEQLRK</sequence>
<dbReference type="GO" id="GO:0002376">
    <property type="term" value="P:immune system process"/>
    <property type="evidence" value="ECO:0007669"/>
    <property type="project" value="UniProtKB-KW"/>
</dbReference>
<dbReference type="InterPro" id="IPR007110">
    <property type="entry name" value="Ig-like_dom"/>
</dbReference>
<dbReference type="InterPro" id="IPR050413">
    <property type="entry name" value="TCR_beta_variable"/>
</dbReference>
<accession>A0A3B3ZBT6</accession>
<proteinExistence type="predicted"/>
<evidence type="ECO:0000313" key="4">
    <source>
        <dbReference type="Ensembl" id="ENSPMGP00000002023.1"/>
    </source>
</evidence>
<evidence type="ECO:0000256" key="1">
    <source>
        <dbReference type="ARBA" id="ARBA00022729"/>
    </source>
</evidence>
<reference evidence="4" key="1">
    <citation type="submission" date="2025-08" db="UniProtKB">
        <authorList>
            <consortium name="Ensembl"/>
        </authorList>
    </citation>
    <scope>IDENTIFICATION</scope>
</reference>
<evidence type="ECO:0000259" key="3">
    <source>
        <dbReference type="PROSITE" id="PS50835"/>
    </source>
</evidence>
<evidence type="ECO:0000256" key="2">
    <source>
        <dbReference type="ARBA" id="ARBA00022859"/>
    </source>
</evidence>
<dbReference type="InterPro" id="IPR013783">
    <property type="entry name" value="Ig-like_fold"/>
</dbReference>
<dbReference type="AlphaFoldDB" id="A0A3B3ZBT6"/>
<dbReference type="PROSITE" id="PS50835">
    <property type="entry name" value="IG_LIKE"/>
    <property type="match status" value="1"/>
</dbReference>
<dbReference type="Pfam" id="PF07686">
    <property type="entry name" value="V-set"/>
    <property type="match status" value="1"/>
</dbReference>
<dbReference type="GO" id="GO:0007166">
    <property type="term" value="P:cell surface receptor signaling pathway"/>
    <property type="evidence" value="ECO:0007669"/>
    <property type="project" value="TreeGrafter"/>
</dbReference>
<dbReference type="Proteomes" id="UP000261520">
    <property type="component" value="Unplaced"/>
</dbReference>
<evidence type="ECO:0000313" key="5">
    <source>
        <dbReference type="Proteomes" id="UP000261520"/>
    </source>
</evidence>
<protein>
    <recommendedName>
        <fullName evidence="3">Ig-like domain-containing protein</fullName>
    </recommendedName>
</protein>
<dbReference type="SMART" id="SM00406">
    <property type="entry name" value="IGv"/>
    <property type="match status" value="1"/>
</dbReference>
<dbReference type="Gene3D" id="2.60.40.10">
    <property type="entry name" value="Immunoglobulins"/>
    <property type="match status" value="1"/>
</dbReference>
<dbReference type="InterPro" id="IPR036179">
    <property type="entry name" value="Ig-like_dom_sf"/>
</dbReference>
<feature type="domain" description="Ig-like" evidence="3">
    <location>
        <begin position="21"/>
        <end position="125"/>
    </location>
</feature>
<dbReference type="InterPro" id="IPR013106">
    <property type="entry name" value="Ig_V-set"/>
</dbReference>
<keyword evidence="2" id="KW-0391">Immunity</keyword>
<keyword evidence="5" id="KW-1185">Reference proteome</keyword>
<dbReference type="PANTHER" id="PTHR23268">
    <property type="entry name" value="T-CELL RECEPTOR BETA CHAIN"/>
    <property type="match status" value="1"/>
</dbReference>
<name>A0A3B3ZBT6_9GOBI</name>
<organism evidence="4 5">
    <name type="scientific">Periophthalmus magnuspinnatus</name>
    <dbReference type="NCBI Taxonomy" id="409849"/>
    <lineage>
        <taxon>Eukaryota</taxon>
        <taxon>Metazoa</taxon>
        <taxon>Chordata</taxon>
        <taxon>Craniata</taxon>
        <taxon>Vertebrata</taxon>
        <taxon>Euteleostomi</taxon>
        <taxon>Actinopterygii</taxon>
        <taxon>Neopterygii</taxon>
        <taxon>Teleostei</taxon>
        <taxon>Neoteleostei</taxon>
        <taxon>Acanthomorphata</taxon>
        <taxon>Gobiaria</taxon>
        <taxon>Gobiiformes</taxon>
        <taxon>Gobioidei</taxon>
        <taxon>Gobiidae</taxon>
        <taxon>Oxudercinae</taxon>
        <taxon>Periophthalmus</taxon>
    </lineage>
</organism>